<evidence type="ECO:0000313" key="1">
    <source>
        <dbReference type="EMBL" id="JAD53334.1"/>
    </source>
</evidence>
<dbReference type="EMBL" id="GBRH01244561">
    <property type="protein sequence ID" value="JAD53334.1"/>
    <property type="molecule type" value="Transcribed_RNA"/>
</dbReference>
<name>A0A0A9ANM2_ARUDO</name>
<reference evidence="1" key="1">
    <citation type="submission" date="2014-09" db="EMBL/GenBank/DDBJ databases">
        <authorList>
            <person name="Magalhaes I.L.F."/>
            <person name="Oliveira U."/>
            <person name="Santos F.R."/>
            <person name="Vidigal T.H.D.A."/>
            <person name="Brescovit A.D."/>
            <person name="Santos A.J."/>
        </authorList>
    </citation>
    <scope>NUCLEOTIDE SEQUENCE</scope>
    <source>
        <tissue evidence="1">Shoot tissue taken approximately 20 cm above the soil surface</tissue>
    </source>
</reference>
<organism evidence="1">
    <name type="scientific">Arundo donax</name>
    <name type="common">Giant reed</name>
    <name type="synonym">Donax arundinaceus</name>
    <dbReference type="NCBI Taxonomy" id="35708"/>
    <lineage>
        <taxon>Eukaryota</taxon>
        <taxon>Viridiplantae</taxon>
        <taxon>Streptophyta</taxon>
        <taxon>Embryophyta</taxon>
        <taxon>Tracheophyta</taxon>
        <taxon>Spermatophyta</taxon>
        <taxon>Magnoliopsida</taxon>
        <taxon>Liliopsida</taxon>
        <taxon>Poales</taxon>
        <taxon>Poaceae</taxon>
        <taxon>PACMAD clade</taxon>
        <taxon>Arundinoideae</taxon>
        <taxon>Arundineae</taxon>
        <taxon>Arundo</taxon>
    </lineage>
</organism>
<proteinExistence type="predicted"/>
<dbReference type="AlphaFoldDB" id="A0A0A9ANM2"/>
<protein>
    <submittedName>
        <fullName evidence="1">Uncharacterized protein</fullName>
    </submittedName>
</protein>
<reference evidence="1" key="2">
    <citation type="journal article" date="2015" name="Data Brief">
        <title>Shoot transcriptome of the giant reed, Arundo donax.</title>
        <authorList>
            <person name="Barrero R.A."/>
            <person name="Guerrero F.D."/>
            <person name="Moolhuijzen P."/>
            <person name="Goolsby J.A."/>
            <person name="Tidwell J."/>
            <person name="Bellgard S.E."/>
            <person name="Bellgard M.I."/>
        </authorList>
    </citation>
    <scope>NUCLEOTIDE SEQUENCE</scope>
    <source>
        <tissue evidence="1">Shoot tissue taken approximately 20 cm above the soil surface</tissue>
    </source>
</reference>
<sequence length="68" mass="7931">MLLGSCIVDLPHQRPRNKGRCGMRRRGWGVQRLAALVLQHLQVILQDRHRLVQRTLPHRHLARSLVGR</sequence>
<accession>A0A0A9ANM2</accession>